<proteinExistence type="predicted"/>
<protein>
    <submittedName>
        <fullName evidence="2">Uncharacterized protein</fullName>
    </submittedName>
</protein>
<sequence length="79" mass="8921">MKKKTILIIGIAIVLLISSIIIINDKTLEMKAKKFYINTFTDMELIEIGDKQVIKTDNNLSLDIEKDSKTIFNITSSTS</sequence>
<organism evidence="2">
    <name type="scientific">marine sediment metagenome</name>
    <dbReference type="NCBI Taxonomy" id="412755"/>
    <lineage>
        <taxon>unclassified sequences</taxon>
        <taxon>metagenomes</taxon>
        <taxon>ecological metagenomes</taxon>
    </lineage>
</organism>
<dbReference type="EMBL" id="BART01035135">
    <property type="protein sequence ID" value="GAH11315.1"/>
    <property type="molecule type" value="Genomic_DNA"/>
</dbReference>
<name>X1DST0_9ZZZZ</name>
<feature type="non-terminal residue" evidence="2">
    <location>
        <position position="79"/>
    </location>
</feature>
<comment type="caution">
    <text evidence="2">The sequence shown here is derived from an EMBL/GenBank/DDBJ whole genome shotgun (WGS) entry which is preliminary data.</text>
</comment>
<reference evidence="2" key="1">
    <citation type="journal article" date="2014" name="Front. Microbiol.">
        <title>High frequency of phylogenetically diverse reductive dehalogenase-homologous genes in deep subseafloor sedimentary metagenomes.</title>
        <authorList>
            <person name="Kawai M."/>
            <person name="Futagami T."/>
            <person name="Toyoda A."/>
            <person name="Takaki Y."/>
            <person name="Nishi S."/>
            <person name="Hori S."/>
            <person name="Arai W."/>
            <person name="Tsubouchi T."/>
            <person name="Morono Y."/>
            <person name="Uchiyama I."/>
            <person name="Ito T."/>
            <person name="Fujiyama A."/>
            <person name="Inagaki F."/>
            <person name="Takami H."/>
        </authorList>
    </citation>
    <scope>NUCLEOTIDE SEQUENCE</scope>
    <source>
        <strain evidence="2">Expedition CK06-06</strain>
    </source>
</reference>
<keyword evidence="1" id="KW-0472">Membrane</keyword>
<evidence type="ECO:0000313" key="2">
    <source>
        <dbReference type="EMBL" id="GAH11315.1"/>
    </source>
</evidence>
<dbReference type="AlphaFoldDB" id="X1DST0"/>
<keyword evidence="1" id="KW-0812">Transmembrane</keyword>
<gene>
    <name evidence="2" type="ORF">S01H4_59798</name>
</gene>
<evidence type="ECO:0000256" key="1">
    <source>
        <dbReference type="SAM" id="Phobius"/>
    </source>
</evidence>
<accession>X1DST0</accession>
<feature type="transmembrane region" description="Helical" evidence="1">
    <location>
        <begin position="6"/>
        <end position="24"/>
    </location>
</feature>
<keyword evidence="1" id="KW-1133">Transmembrane helix</keyword>